<dbReference type="HOGENOM" id="CLU_2731022_0_0_10"/>
<reference evidence="1" key="2">
    <citation type="submission" date="2013-09" db="EMBL/GenBank/DDBJ databases">
        <title>Draft genome sequence of Alistipes putredinis (DSM 17216).</title>
        <authorList>
            <person name="Sudarsanam P."/>
            <person name="Ley R."/>
            <person name="Guruge J."/>
            <person name="Turnbaugh P.J."/>
            <person name="Mahowald M."/>
            <person name="Liep D."/>
            <person name="Gordon J."/>
        </authorList>
    </citation>
    <scope>NUCLEOTIDE SEQUENCE</scope>
    <source>
        <strain evidence="1">DSM 17216</strain>
    </source>
</reference>
<name>B0MXC6_9BACT</name>
<organism evidence="1 2">
    <name type="scientific">Alistipes putredinis DSM 17216</name>
    <dbReference type="NCBI Taxonomy" id="445970"/>
    <lineage>
        <taxon>Bacteria</taxon>
        <taxon>Pseudomonadati</taxon>
        <taxon>Bacteroidota</taxon>
        <taxon>Bacteroidia</taxon>
        <taxon>Bacteroidales</taxon>
        <taxon>Rikenellaceae</taxon>
        <taxon>Alistipes</taxon>
    </lineage>
</organism>
<accession>B0MXC6</accession>
<sequence length="71" mass="7604">MGAGCAHLILFRSGDAASEGFPNSRDAFSTGVQRLFVCGQAMFRHPADVSVTAVKGSGSYRRYAARIMGYK</sequence>
<reference evidence="1" key="1">
    <citation type="submission" date="2007-10" db="EMBL/GenBank/DDBJ databases">
        <authorList>
            <person name="Fulton L."/>
            <person name="Clifton S."/>
            <person name="Fulton B."/>
            <person name="Xu J."/>
            <person name="Minx P."/>
            <person name="Pepin K.H."/>
            <person name="Johnson M."/>
            <person name="Thiruvilangam P."/>
            <person name="Bhonagiri V."/>
            <person name="Nash W.E."/>
            <person name="Mardis E.R."/>
            <person name="Wilson R.K."/>
        </authorList>
    </citation>
    <scope>NUCLEOTIDE SEQUENCE [LARGE SCALE GENOMIC DNA]</scope>
    <source>
        <strain evidence="1">DSM 17216</strain>
    </source>
</reference>
<protein>
    <submittedName>
        <fullName evidence="1">Uncharacterized protein</fullName>
    </submittedName>
</protein>
<evidence type="ECO:0000313" key="2">
    <source>
        <dbReference type="Proteomes" id="UP000005819"/>
    </source>
</evidence>
<keyword evidence="2" id="KW-1185">Reference proteome</keyword>
<dbReference type="Proteomes" id="UP000005819">
    <property type="component" value="Unassembled WGS sequence"/>
</dbReference>
<dbReference type="EMBL" id="ABFK02000020">
    <property type="protein sequence ID" value="EDS02146.1"/>
    <property type="molecule type" value="Genomic_DNA"/>
</dbReference>
<dbReference type="AlphaFoldDB" id="B0MXC6"/>
<proteinExistence type="predicted"/>
<comment type="caution">
    <text evidence="1">The sequence shown here is derived from an EMBL/GenBank/DDBJ whole genome shotgun (WGS) entry which is preliminary data.</text>
</comment>
<evidence type="ECO:0000313" key="1">
    <source>
        <dbReference type="EMBL" id="EDS02146.1"/>
    </source>
</evidence>
<gene>
    <name evidence="1" type="ORF">ALIPUT_01665</name>
</gene>